<name>A0A0B4N1C8_9BACT</name>
<dbReference type="EMBL" id="KJ631397">
    <property type="protein sequence ID" value="AIF26151.1"/>
    <property type="molecule type" value="Genomic_DNA"/>
</dbReference>
<reference evidence="2" key="1">
    <citation type="submission" date="2014-03" db="EMBL/GenBank/DDBJ databases">
        <title>A sequence of cellulolytic fosmid clone of goat rumen metagenome.</title>
        <authorList>
            <person name="Lee K.-T."/>
            <person name="Kim J.-Y."/>
            <person name="Kim Y.-J."/>
            <person name="Ahn J.-H."/>
            <person name="Park M.-N."/>
            <person name="Kim J.-H."/>
            <person name="Kim T.-H."/>
        </authorList>
    </citation>
    <scope>NUCLEOTIDE SEQUENCE</scope>
</reference>
<keyword evidence="1" id="KW-0732">Signal</keyword>
<dbReference type="GO" id="GO:0016747">
    <property type="term" value="F:acyltransferase activity, transferring groups other than amino-acyl groups"/>
    <property type="evidence" value="ECO:0007669"/>
    <property type="project" value="TreeGrafter"/>
</dbReference>
<dbReference type="CDD" id="cd11294">
    <property type="entry name" value="E_set_Esterase_like_N"/>
    <property type="match status" value="1"/>
</dbReference>
<protein>
    <recommendedName>
        <fullName evidence="3">Esterase</fullName>
    </recommendedName>
</protein>
<dbReference type="SUPFAM" id="SSF53474">
    <property type="entry name" value="alpha/beta-Hydrolases"/>
    <property type="match status" value="1"/>
</dbReference>
<dbReference type="PANTHER" id="PTHR48098:SF1">
    <property type="entry name" value="DIACYLGLYCEROL ACYLTRANSFERASE_MYCOLYLTRANSFERASE AG85A"/>
    <property type="match status" value="1"/>
</dbReference>
<evidence type="ECO:0008006" key="3">
    <source>
        <dbReference type="Google" id="ProtNLM"/>
    </source>
</evidence>
<dbReference type="InterPro" id="IPR013783">
    <property type="entry name" value="Ig-like_fold"/>
</dbReference>
<organism evidence="2">
    <name type="scientific">uncultured bacterium Ad_143_A19</name>
    <dbReference type="NCBI Taxonomy" id="1489305"/>
    <lineage>
        <taxon>Bacteria</taxon>
        <taxon>environmental samples</taxon>
    </lineage>
</organism>
<sequence length="387" mass="42687">MKRILCLLLLLAGLAAGAQEMNSLQFRARVVSPELSQDAVTFRFAAPKARIVSVSASWMGYRSEPMKQGPDGIWTWTAPLPEPELYTYTFQVDGVTVLDPANVFVVRDGARYMNAVLIPGGYADAYAQSAAPGNLEQVWYHSAENDMVRRLYVYTPACYDRNDKKTKYPVLYLLHGGGGDEDAWATLGRTCQILDNLIAQGKAKPMFVVMPNGNPNQYAAQTLGIPVKTDIRQYASGFDNYSSLTADIVPFIEKTYPVIKNRKGRAVAGLSMGGGQSFFIAFRNVDLFSSVGIFSSGLIGANAIGGAPFDGEAIIPGLYSQPAKFNRFDVIYLSCGEEDNRIDGMKDFKAKLDGKGYKGVVWEQYPGGHEWKVWRRNLASFVQLLFK</sequence>
<dbReference type="Pfam" id="PF00756">
    <property type="entry name" value="Esterase"/>
    <property type="match status" value="1"/>
</dbReference>
<accession>A0A0B4N1C8</accession>
<dbReference type="AlphaFoldDB" id="A0A0B4N1C8"/>
<dbReference type="InterPro" id="IPR000801">
    <property type="entry name" value="Esterase-like"/>
</dbReference>
<dbReference type="PANTHER" id="PTHR48098">
    <property type="entry name" value="ENTEROCHELIN ESTERASE-RELATED"/>
    <property type="match status" value="1"/>
</dbReference>
<dbReference type="InterPro" id="IPR050583">
    <property type="entry name" value="Mycobacterial_A85_antigen"/>
</dbReference>
<evidence type="ECO:0000313" key="2">
    <source>
        <dbReference type="EMBL" id="AIF26151.1"/>
    </source>
</evidence>
<feature type="signal peptide" evidence="1">
    <location>
        <begin position="1"/>
        <end position="18"/>
    </location>
</feature>
<dbReference type="Gene3D" id="2.60.40.10">
    <property type="entry name" value="Immunoglobulins"/>
    <property type="match status" value="1"/>
</dbReference>
<proteinExistence type="predicted"/>
<dbReference type="Gene3D" id="3.40.50.1820">
    <property type="entry name" value="alpha/beta hydrolase"/>
    <property type="match status" value="1"/>
</dbReference>
<dbReference type="InterPro" id="IPR029058">
    <property type="entry name" value="AB_hydrolase_fold"/>
</dbReference>
<evidence type="ECO:0000256" key="1">
    <source>
        <dbReference type="SAM" id="SignalP"/>
    </source>
</evidence>
<dbReference type="InterPro" id="IPR014756">
    <property type="entry name" value="Ig_E-set"/>
</dbReference>
<dbReference type="SUPFAM" id="SSF81296">
    <property type="entry name" value="E set domains"/>
    <property type="match status" value="1"/>
</dbReference>
<feature type="chain" id="PRO_5002093805" description="Esterase" evidence="1">
    <location>
        <begin position="19"/>
        <end position="387"/>
    </location>
</feature>